<dbReference type="RefSeq" id="WP_009380228.1">
    <property type="nucleotide sequence ID" value="NZ_CAACXN010000015.1"/>
</dbReference>
<evidence type="ECO:0000313" key="6">
    <source>
        <dbReference type="Proteomes" id="UP000386281"/>
    </source>
</evidence>
<reference evidence="4 6" key="3">
    <citation type="submission" date="2019-02" db="EMBL/GenBank/DDBJ databases">
        <authorList>
            <consortium name="Pathogen Informatics"/>
        </authorList>
    </citation>
    <scope>NUCLEOTIDE SEQUENCE [LARGE SCALE GENOMIC DNA]</scope>
    <source>
        <strain evidence="4 6">3012STDY7078520</strain>
    </source>
</reference>
<evidence type="ECO:0000313" key="4">
    <source>
        <dbReference type="EMBL" id="VEW14630.1"/>
    </source>
</evidence>
<dbReference type="Pfam" id="PF01370">
    <property type="entry name" value="Epimerase"/>
    <property type="match status" value="1"/>
</dbReference>
<evidence type="ECO:0000259" key="2">
    <source>
        <dbReference type="Pfam" id="PF08338"/>
    </source>
</evidence>
<dbReference type="InterPro" id="IPR036291">
    <property type="entry name" value="NAD(P)-bd_dom_sf"/>
</dbReference>
<dbReference type="GeneID" id="99775050"/>
<dbReference type="InterPro" id="IPR013549">
    <property type="entry name" value="DUF1731"/>
</dbReference>
<dbReference type="Pfam" id="PF08338">
    <property type="entry name" value="DUF1731"/>
    <property type="match status" value="1"/>
</dbReference>
<sequence>MSEPAASPVHSPTAVIAGASGFIGRSLIGPLEEWGYRVRTIGRGSSADTGWDDPDGIRVTVDGADLLINLAGRSVGCRYTDRNRQEIWDSRILTTRALHDAVSSASAPPRLWINASTATIYRHAIDRPQTESTGDIGEGFSVDVATGWEAEFFRGKLPRTRRVAARMAIVLGDGAALSMLATAARFGAGGRQLEGRWFGHRRYRGIGPHASGPTVWRGHEPTHGRQRFSWIHIDDLVAAIRFIDTHPEISGPVNLSSPGVSDNAALMAALRSAVRMPIGIPAPRWLLETGMAVLRQESELVLKSRWVLPERLEAAGFDFRWTDVSAAVRSLLR</sequence>
<feature type="domain" description="NAD-dependent epimerase/dehydratase" evidence="1">
    <location>
        <begin position="15"/>
        <end position="133"/>
    </location>
</feature>
<protein>
    <submittedName>
        <fullName evidence="4">Epimerase family protein SA0724</fullName>
    </submittedName>
    <submittedName>
        <fullName evidence="3">NAD-dependent epimerase</fullName>
    </submittedName>
</protein>
<evidence type="ECO:0000259" key="1">
    <source>
        <dbReference type="Pfam" id="PF01370"/>
    </source>
</evidence>
<evidence type="ECO:0000313" key="5">
    <source>
        <dbReference type="Proteomes" id="UP000076612"/>
    </source>
</evidence>
<dbReference type="SUPFAM" id="SSF51735">
    <property type="entry name" value="NAD(P)-binding Rossmann-fold domains"/>
    <property type="match status" value="1"/>
</dbReference>
<dbReference type="PANTHER" id="PTHR11092">
    <property type="entry name" value="SUGAR NUCLEOTIDE EPIMERASE RELATED"/>
    <property type="match status" value="1"/>
</dbReference>
<reference evidence="5" key="1">
    <citation type="submission" date="2016-01" db="EMBL/GenBank/DDBJ databases">
        <title>Draft genome of Chromobacterium sp. F49.</title>
        <authorList>
            <person name="Hong K.W."/>
        </authorList>
    </citation>
    <scope>NUCLEOTIDE SEQUENCE [LARGE SCALE GENOMIC DNA]</scope>
    <source>
        <strain evidence="5">M40</strain>
    </source>
</reference>
<dbReference type="Proteomes" id="UP000076612">
    <property type="component" value="Unassembled WGS sequence"/>
</dbReference>
<gene>
    <name evidence="3" type="ORF">AVW13_04860</name>
    <name evidence="4" type="ORF">NCTC12391_02779</name>
</gene>
<proteinExistence type="predicted"/>
<dbReference type="Proteomes" id="UP000386281">
    <property type="component" value="Unassembled WGS sequence"/>
</dbReference>
<feature type="domain" description="DUF1731" evidence="2">
    <location>
        <begin position="282"/>
        <end position="331"/>
    </location>
</feature>
<name>A0A165EGK4_9MICO</name>
<dbReference type="EMBL" id="LQQR01000004">
    <property type="protein sequence ID" value="KZE23214.1"/>
    <property type="molecule type" value="Genomic_DNA"/>
</dbReference>
<dbReference type="InterPro" id="IPR001509">
    <property type="entry name" value="Epimerase_deHydtase"/>
</dbReference>
<dbReference type="Gene3D" id="3.40.50.720">
    <property type="entry name" value="NAD(P)-binding Rossmann-like Domain"/>
    <property type="match status" value="1"/>
</dbReference>
<dbReference type="PANTHER" id="PTHR11092:SF0">
    <property type="entry name" value="EPIMERASE FAMILY PROTEIN SDR39U1"/>
    <property type="match status" value="1"/>
</dbReference>
<reference evidence="3" key="2">
    <citation type="submission" date="2016-01" db="EMBL/GenBank/DDBJ databases">
        <authorList>
            <person name="Hong K.W."/>
        </authorList>
    </citation>
    <scope>NUCLEOTIDE SEQUENCE</scope>
    <source>
        <strain evidence="3">M40</strain>
    </source>
</reference>
<dbReference type="EMBL" id="CAACXN010000015">
    <property type="protein sequence ID" value="VEW14630.1"/>
    <property type="molecule type" value="Genomic_DNA"/>
</dbReference>
<dbReference type="STRING" id="33889.AVW13_04860"/>
<organism evidence="4 6">
    <name type="scientific">Brevibacterium casei</name>
    <dbReference type="NCBI Taxonomy" id="33889"/>
    <lineage>
        <taxon>Bacteria</taxon>
        <taxon>Bacillati</taxon>
        <taxon>Actinomycetota</taxon>
        <taxon>Actinomycetes</taxon>
        <taxon>Micrococcales</taxon>
        <taxon>Brevibacteriaceae</taxon>
        <taxon>Brevibacterium</taxon>
    </lineage>
</organism>
<dbReference type="AlphaFoldDB" id="A0A165EGK4"/>
<evidence type="ECO:0000313" key="3">
    <source>
        <dbReference type="EMBL" id="KZE23214.1"/>
    </source>
</evidence>
<accession>A0A165EGK4</accession>